<keyword evidence="2" id="KW-1185">Reference proteome</keyword>
<gene>
    <name evidence="1" type="ORF">EXIGLDRAFT_771453</name>
</gene>
<organism evidence="1 2">
    <name type="scientific">Exidia glandulosa HHB12029</name>
    <dbReference type="NCBI Taxonomy" id="1314781"/>
    <lineage>
        <taxon>Eukaryota</taxon>
        <taxon>Fungi</taxon>
        <taxon>Dikarya</taxon>
        <taxon>Basidiomycota</taxon>
        <taxon>Agaricomycotina</taxon>
        <taxon>Agaricomycetes</taxon>
        <taxon>Auriculariales</taxon>
        <taxon>Exidiaceae</taxon>
        <taxon>Exidia</taxon>
    </lineage>
</organism>
<evidence type="ECO:0000313" key="2">
    <source>
        <dbReference type="Proteomes" id="UP000077266"/>
    </source>
</evidence>
<dbReference type="InParanoid" id="A0A165FZV4"/>
<sequence length="156" mass="17674">MSSDDAASVRDFLLLVAADEELLTDKATYERAYGVIKTHLRHLLHRALQYLGAEWENPTRNRGWDQKVQTIRDLQSRLATVGNFGPRIDRFGARTAGDRQEIVALRMEVVLMYIAIDSTRCAQLELDIESSETGHYASATPETVPSVNERITIEQR</sequence>
<dbReference type="EMBL" id="KV426064">
    <property type="protein sequence ID" value="KZV89777.1"/>
    <property type="molecule type" value="Genomic_DNA"/>
</dbReference>
<dbReference type="AlphaFoldDB" id="A0A165FZV4"/>
<name>A0A165FZV4_EXIGL</name>
<accession>A0A165FZV4</accession>
<protein>
    <submittedName>
        <fullName evidence="1">Uncharacterized protein</fullName>
    </submittedName>
</protein>
<proteinExistence type="predicted"/>
<dbReference type="Proteomes" id="UP000077266">
    <property type="component" value="Unassembled WGS sequence"/>
</dbReference>
<evidence type="ECO:0000313" key="1">
    <source>
        <dbReference type="EMBL" id="KZV89777.1"/>
    </source>
</evidence>
<reference evidence="1 2" key="1">
    <citation type="journal article" date="2016" name="Mol. Biol. Evol.">
        <title>Comparative Genomics of Early-Diverging Mushroom-Forming Fungi Provides Insights into the Origins of Lignocellulose Decay Capabilities.</title>
        <authorList>
            <person name="Nagy L.G."/>
            <person name="Riley R."/>
            <person name="Tritt A."/>
            <person name="Adam C."/>
            <person name="Daum C."/>
            <person name="Floudas D."/>
            <person name="Sun H."/>
            <person name="Yadav J.S."/>
            <person name="Pangilinan J."/>
            <person name="Larsson K.H."/>
            <person name="Matsuura K."/>
            <person name="Barry K."/>
            <person name="Labutti K."/>
            <person name="Kuo R."/>
            <person name="Ohm R.A."/>
            <person name="Bhattacharya S.S."/>
            <person name="Shirouzu T."/>
            <person name="Yoshinaga Y."/>
            <person name="Martin F.M."/>
            <person name="Grigoriev I.V."/>
            <person name="Hibbett D.S."/>
        </authorList>
    </citation>
    <scope>NUCLEOTIDE SEQUENCE [LARGE SCALE GENOMIC DNA]</scope>
    <source>
        <strain evidence="1 2">HHB12029</strain>
    </source>
</reference>